<comment type="caution">
    <text evidence="1">The sequence shown here is derived from an EMBL/GenBank/DDBJ whole genome shotgun (WGS) entry which is preliminary data.</text>
</comment>
<evidence type="ECO:0000313" key="1">
    <source>
        <dbReference type="EMBL" id="OGG57466.1"/>
    </source>
</evidence>
<gene>
    <name evidence="1" type="ORF">A2853_03855</name>
</gene>
<proteinExistence type="predicted"/>
<reference evidence="1 2" key="1">
    <citation type="journal article" date="2016" name="Nat. Commun.">
        <title>Thousands of microbial genomes shed light on interconnected biogeochemical processes in an aquifer system.</title>
        <authorList>
            <person name="Anantharaman K."/>
            <person name="Brown C.T."/>
            <person name="Hug L.A."/>
            <person name="Sharon I."/>
            <person name="Castelle C.J."/>
            <person name="Probst A.J."/>
            <person name="Thomas B.C."/>
            <person name="Singh A."/>
            <person name="Wilkins M.J."/>
            <person name="Karaoz U."/>
            <person name="Brodie E.L."/>
            <person name="Williams K.H."/>
            <person name="Hubbard S.S."/>
            <person name="Banfield J.F."/>
        </authorList>
    </citation>
    <scope>NUCLEOTIDE SEQUENCE [LARGE SCALE GENOMIC DNA]</scope>
</reference>
<evidence type="ECO:0000313" key="2">
    <source>
        <dbReference type="Proteomes" id="UP000177958"/>
    </source>
</evidence>
<name>A0A1F6D7S9_9BACT</name>
<dbReference type="AlphaFoldDB" id="A0A1F6D7S9"/>
<dbReference type="EMBL" id="MFKX01000026">
    <property type="protein sequence ID" value="OGG57466.1"/>
    <property type="molecule type" value="Genomic_DNA"/>
</dbReference>
<sequence length="320" mass="33903">MLGLAIDVYPADGNFPQIWNFARANPQFGVCFPYLAGDRPHMATAGFNTAEAAACARQGVRPCEGGGIVDPVRDASVATSPSSSITSAIRNYLNPQQQQMCTLPDGKQVPCSAIANSGSVPQQVIPQASQPQFQSPPPAVGTTINATPYTAGTCAPQFYCVNNAYYYRSSSCVDRLYQQCPAGCSTSRGGCISGTSTLSVFDQIGLIAEPTTTAVVTPTAPLILTVGSGDAITLQQNPTQTGNIPPPSNSYTPPSYIPQQTFTSGDLRNTPAQQYSPQELSVVQRTLATMKDTLLRVLAYLRPFGRPSSQSSVIEYVEGE</sequence>
<dbReference type="Proteomes" id="UP000177958">
    <property type="component" value="Unassembled WGS sequence"/>
</dbReference>
<protein>
    <submittedName>
        <fullName evidence="1">Uncharacterized protein</fullName>
    </submittedName>
</protein>
<accession>A0A1F6D7S9</accession>
<organism evidence="1 2">
    <name type="scientific">Candidatus Kaiserbacteria bacterium RIFCSPHIGHO2_01_FULL_55_17</name>
    <dbReference type="NCBI Taxonomy" id="1798484"/>
    <lineage>
        <taxon>Bacteria</taxon>
        <taxon>Candidatus Kaiseribacteriota</taxon>
    </lineage>
</organism>